<keyword evidence="2" id="KW-1185">Reference proteome</keyword>
<reference evidence="1 2" key="1">
    <citation type="journal article" date="2023" name="Plants (Basel)">
        <title>Bridging the Gap: Combining Genomics and Transcriptomics Approaches to Understand Stylosanthes scabra, an Orphan Legume from the Brazilian Caatinga.</title>
        <authorList>
            <person name="Ferreira-Neto J.R.C."/>
            <person name="da Silva M.D."/>
            <person name="Binneck E."/>
            <person name="de Melo N.F."/>
            <person name="da Silva R.H."/>
            <person name="de Melo A.L.T.M."/>
            <person name="Pandolfi V."/>
            <person name="Bustamante F.O."/>
            <person name="Brasileiro-Vidal A.C."/>
            <person name="Benko-Iseppon A.M."/>
        </authorList>
    </citation>
    <scope>NUCLEOTIDE SEQUENCE [LARGE SCALE GENOMIC DNA]</scope>
    <source>
        <tissue evidence="1">Leaves</tissue>
    </source>
</reference>
<dbReference type="Proteomes" id="UP001341840">
    <property type="component" value="Unassembled WGS sequence"/>
</dbReference>
<evidence type="ECO:0000313" key="2">
    <source>
        <dbReference type="Proteomes" id="UP001341840"/>
    </source>
</evidence>
<evidence type="ECO:0000313" key="1">
    <source>
        <dbReference type="EMBL" id="MED6198666.1"/>
    </source>
</evidence>
<comment type="caution">
    <text evidence="1">The sequence shown here is derived from an EMBL/GenBank/DDBJ whole genome shotgun (WGS) entry which is preliminary data.</text>
</comment>
<accession>A0ABU6XLF7</accession>
<dbReference type="EMBL" id="JASCZI010212188">
    <property type="protein sequence ID" value="MED6198666.1"/>
    <property type="molecule type" value="Genomic_DNA"/>
</dbReference>
<proteinExistence type="predicted"/>
<sequence>MACYWVRSTLALVAMGFVPNNERRILRKNISDENYNFLDDARVGSSRVARFKCEFRTILAMLVFVAERPVVISNHQNKSPSFLPIWPNPPPPYFQGFSSTTKLALSKLLSVVSPSSSCLLFVGFIRGLKLKDLVGRVTQEGFGVYSFGYYTESTRGKGVRVLRFYIWVIYVLEKGLTC</sequence>
<protein>
    <submittedName>
        <fullName evidence="1">Uncharacterized protein</fullName>
    </submittedName>
</protein>
<organism evidence="1 2">
    <name type="scientific">Stylosanthes scabra</name>
    <dbReference type="NCBI Taxonomy" id="79078"/>
    <lineage>
        <taxon>Eukaryota</taxon>
        <taxon>Viridiplantae</taxon>
        <taxon>Streptophyta</taxon>
        <taxon>Embryophyta</taxon>
        <taxon>Tracheophyta</taxon>
        <taxon>Spermatophyta</taxon>
        <taxon>Magnoliopsida</taxon>
        <taxon>eudicotyledons</taxon>
        <taxon>Gunneridae</taxon>
        <taxon>Pentapetalae</taxon>
        <taxon>rosids</taxon>
        <taxon>fabids</taxon>
        <taxon>Fabales</taxon>
        <taxon>Fabaceae</taxon>
        <taxon>Papilionoideae</taxon>
        <taxon>50 kb inversion clade</taxon>
        <taxon>dalbergioids sensu lato</taxon>
        <taxon>Dalbergieae</taxon>
        <taxon>Pterocarpus clade</taxon>
        <taxon>Stylosanthes</taxon>
    </lineage>
</organism>
<gene>
    <name evidence="1" type="ORF">PIB30_068648</name>
</gene>
<name>A0ABU6XLF7_9FABA</name>